<evidence type="ECO:0000256" key="1">
    <source>
        <dbReference type="ARBA" id="ARBA00008791"/>
    </source>
</evidence>
<dbReference type="InterPro" id="IPR006016">
    <property type="entry name" value="UspA"/>
</dbReference>
<comment type="similarity">
    <text evidence="1 2">Belongs to the universal stress protein A family.</text>
</comment>
<name>A0A1C2G2I5_9GAMM</name>
<dbReference type="GO" id="GO:0005737">
    <property type="term" value="C:cytoplasm"/>
    <property type="evidence" value="ECO:0007669"/>
    <property type="project" value="UniProtKB-SubCell"/>
</dbReference>
<reference evidence="3 4" key="1">
    <citation type="submission" date="2018-02" db="EMBL/GenBank/DDBJ databases">
        <title>Insights into the biology of acidophilic members of the Acidiferrobacteraceae family derived from comparative genomic analyses.</title>
        <authorList>
            <person name="Issotta F."/>
            <person name="Thyssen C."/>
            <person name="Mena C."/>
            <person name="Moya A."/>
            <person name="Bellenberg S."/>
            <person name="Sproer C."/>
            <person name="Covarrubias P.C."/>
            <person name="Sand W."/>
            <person name="Quatrini R."/>
            <person name="Vera M."/>
        </authorList>
    </citation>
    <scope>NUCLEOTIDE SEQUENCE [LARGE SCALE GENOMIC DNA]</scope>
    <source>
        <strain evidence="4">m-1</strain>
    </source>
</reference>
<dbReference type="PANTHER" id="PTHR46268">
    <property type="entry name" value="STRESS RESPONSE PROTEIN NHAX"/>
    <property type="match status" value="1"/>
</dbReference>
<comment type="subcellular location">
    <subcellularLocation>
        <location evidence="2">Cytoplasm</location>
    </subcellularLocation>
</comment>
<dbReference type="SUPFAM" id="SSF52402">
    <property type="entry name" value="Adenine nucleotide alpha hydrolases-like"/>
    <property type="match status" value="1"/>
</dbReference>
<dbReference type="AlphaFoldDB" id="A0A1C2G2I5"/>
<evidence type="ECO:0000313" key="3">
    <source>
        <dbReference type="EMBL" id="RCN56220.1"/>
    </source>
</evidence>
<proteinExistence type="inferred from homology"/>
<dbReference type="InterPro" id="IPR014729">
    <property type="entry name" value="Rossmann-like_a/b/a_fold"/>
</dbReference>
<dbReference type="RefSeq" id="WP_065969611.1">
    <property type="nucleotide sequence ID" value="NZ_CP080624.1"/>
</dbReference>
<protein>
    <recommendedName>
        <fullName evidence="2">Universal stress protein</fullName>
    </recommendedName>
</protein>
<evidence type="ECO:0000256" key="2">
    <source>
        <dbReference type="PIRNR" id="PIRNR006276"/>
    </source>
</evidence>
<gene>
    <name evidence="3" type="ORF">C4900_10220</name>
</gene>
<dbReference type="CDD" id="cd00293">
    <property type="entry name" value="USP-like"/>
    <property type="match status" value="1"/>
</dbReference>
<dbReference type="Gene3D" id="3.40.50.620">
    <property type="entry name" value="HUPs"/>
    <property type="match status" value="1"/>
</dbReference>
<organism evidence="3 4">
    <name type="scientific">Acidiferrobacter thiooxydans</name>
    <dbReference type="NCBI Taxonomy" id="163359"/>
    <lineage>
        <taxon>Bacteria</taxon>
        <taxon>Pseudomonadati</taxon>
        <taxon>Pseudomonadota</taxon>
        <taxon>Gammaproteobacteria</taxon>
        <taxon>Acidiferrobacterales</taxon>
        <taxon>Acidiferrobacteraceae</taxon>
        <taxon>Acidiferrobacter</taxon>
    </lineage>
</organism>
<keyword evidence="2" id="KW-0963">Cytoplasm</keyword>
<sequence length="148" mass="15970">MYKKILVAIDGSHTSSLALQEAIKLAQEQSARLRLVHVIDKFPFITADAGMMDNAQLEEILFKAGQDVIDEARAKVIAAGLEVETALPENLTQRIATVIAEEAKGWSADLVVVGTHGRRGIQHLVLGSVAEGVTRAAIMPILLIPSRH</sequence>
<dbReference type="EMBL" id="PSYR01000002">
    <property type="protein sequence ID" value="RCN56220.1"/>
    <property type="molecule type" value="Genomic_DNA"/>
</dbReference>
<evidence type="ECO:0000313" key="4">
    <source>
        <dbReference type="Proteomes" id="UP000253250"/>
    </source>
</evidence>
<dbReference type="PANTHER" id="PTHR46268:SF6">
    <property type="entry name" value="UNIVERSAL STRESS PROTEIN UP12"/>
    <property type="match status" value="1"/>
</dbReference>
<comment type="caution">
    <text evidence="3">The sequence shown here is derived from an EMBL/GenBank/DDBJ whole genome shotgun (WGS) entry which is preliminary data.</text>
</comment>
<accession>A0A1C2G2I5</accession>
<dbReference type="Proteomes" id="UP000253250">
    <property type="component" value="Unassembled WGS sequence"/>
</dbReference>
<dbReference type="Pfam" id="PF00582">
    <property type="entry name" value="Usp"/>
    <property type="match status" value="1"/>
</dbReference>
<dbReference type="InterPro" id="IPR006015">
    <property type="entry name" value="Universal_stress_UspA"/>
</dbReference>
<dbReference type="OrthoDB" id="9792500at2"/>
<dbReference type="STRING" id="163359.A9R16_10025"/>
<keyword evidence="4" id="KW-1185">Reference proteome</keyword>
<dbReference type="PIRSF" id="PIRSF006276">
    <property type="entry name" value="UspA"/>
    <property type="match status" value="1"/>
</dbReference>
<dbReference type="PRINTS" id="PR01438">
    <property type="entry name" value="UNVRSLSTRESS"/>
</dbReference>